<proteinExistence type="predicted"/>
<feature type="transmembrane region" description="Helical" evidence="1">
    <location>
        <begin position="7"/>
        <end position="24"/>
    </location>
</feature>
<protein>
    <submittedName>
        <fullName evidence="2">Uncharacterized protein</fullName>
    </submittedName>
</protein>
<keyword evidence="1" id="KW-0472">Membrane</keyword>
<keyword evidence="1" id="KW-0812">Transmembrane</keyword>
<name>A0A328BXG3_9BACT</name>
<dbReference type="AlphaFoldDB" id="A0A328BXG3"/>
<accession>A0A328BXG3</accession>
<dbReference type="RefSeq" id="WP_111477304.1">
    <property type="nucleotide sequence ID" value="NZ_QHKM01000001.1"/>
</dbReference>
<keyword evidence="1" id="KW-1133">Transmembrane helix</keyword>
<keyword evidence="3" id="KW-1185">Reference proteome</keyword>
<evidence type="ECO:0000313" key="2">
    <source>
        <dbReference type="EMBL" id="RAK70554.1"/>
    </source>
</evidence>
<sequence length="74" mass="7940">MTRHERTLLLIGTVLITSMAVLRISHYISASVALTLLVFGGLFAAAAVAGHHKRLKAQHTALRTRQGEAPAARP</sequence>
<evidence type="ECO:0000313" key="3">
    <source>
        <dbReference type="Proteomes" id="UP000248553"/>
    </source>
</evidence>
<dbReference type="Proteomes" id="UP000248553">
    <property type="component" value="Unassembled WGS sequence"/>
</dbReference>
<evidence type="ECO:0000256" key="1">
    <source>
        <dbReference type="SAM" id="Phobius"/>
    </source>
</evidence>
<reference evidence="3" key="1">
    <citation type="submission" date="2018-05" db="EMBL/GenBank/DDBJ databases">
        <authorList>
            <person name="Nie L."/>
        </authorList>
    </citation>
    <scope>NUCLEOTIDE SEQUENCE [LARGE SCALE GENOMIC DNA]</scope>
    <source>
        <strain evidence="3">NL</strain>
    </source>
</reference>
<gene>
    <name evidence="2" type="ORF">DLM85_06885</name>
</gene>
<dbReference type="EMBL" id="QHKM01000001">
    <property type="protein sequence ID" value="RAK70554.1"/>
    <property type="molecule type" value="Genomic_DNA"/>
</dbReference>
<feature type="transmembrane region" description="Helical" evidence="1">
    <location>
        <begin position="30"/>
        <end position="49"/>
    </location>
</feature>
<comment type="caution">
    <text evidence="2">The sequence shown here is derived from an EMBL/GenBank/DDBJ whole genome shotgun (WGS) entry which is preliminary data.</text>
</comment>
<organism evidence="2 3">
    <name type="scientific">Hymenobacter edaphi</name>
    <dbReference type="NCBI Taxonomy" id="2211146"/>
    <lineage>
        <taxon>Bacteria</taxon>
        <taxon>Pseudomonadati</taxon>
        <taxon>Bacteroidota</taxon>
        <taxon>Cytophagia</taxon>
        <taxon>Cytophagales</taxon>
        <taxon>Hymenobacteraceae</taxon>
        <taxon>Hymenobacter</taxon>
    </lineage>
</organism>